<evidence type="ECO:0000313" key="1">
    <source>
        <dbReference type="EMBL" id="MPN59779.1"/>
    </source>
</evidence>
<name>A0A645JAM1_9ZZZZ</name>
<comment type="caution">
    <text evidence="1">The sequence shown here is derived from an EMBL/GenBank/DDBJ whole genome shotgun (WGS) entry which is preliminary data.</text>
</comment>
<accession>A0A645JAM1</accession>
<dbReference type="AlphaFoldDB" id="A0A645JAM1"/>
<reference evidence="1" key="1">
    <citation type="submission" date="2019-08" db="EMBL/GenBank/DDBJ databases">
        <authorList>
            <person name="Kucharzyk K."/>
            <person name="Murdoch R.W."/>
            <person name="Higgins S."/>
            <person name="Loffler F."/>
        </authorList>
    </citation>
    <scope>NUCLEOTIDE SEQUENCE</scope>
</reference>
<gene>
    <name evidence="1" type="ORF">SDC9_207501</name>
</gene>
<dbReference type="EMBL" id="VSSQ01134179">
    <property type="protein sequence ID" value="MPN59779.1"/>
    <property type="molecule type" value="Genomic_DNA"/>
</dbReference>
<sequence>MANIFDVYTIKRSLETDMTAGTESMANIMSELSMSTRTAKSGVTMSFAFSFTKNFSS</sequence>
<proteinExistence type="predicted"/>
<protein>
    <submittedName>
        <fullName evidence="1">Uncharacterized protein</fullName>
    </submittedName>
</protein>
<organism evidence="1">
    <name type="scientific">bioreactor metagenome</name>
    <dbReference type="NCBI Taxonomy" id="1076179"/>
    <lineage>
        <taxon>unclassified sequences</taxon>
        <taxon>metagenomes</taxon>
        <taxon>ecological metagenomes</taxon>
    </lineage>
</organism>